<keyword evidence="1" id="KW-0812">Transmembrane</keyword>
<dbReference type="Proteomes" id="UP000075304">
    <property type="component" value="Unassembled WGS sequence"/>
</dbReference>
<dbReference type="AlphaFoldDB" id="A0A150KI55"/>
<dbReference type="EMBL" id="LQYI01000021">
    <property type="protein sequence ID" value="KYC72319.1"/>
    <property type="molecule type" value="Genomic_DNA"/>
</dbReference>
<comment type="caution">
    <text evidence="2">The sequence shown here is derived from an EMBL/GenBank/DDBJ whole genome shotgun (WGS) entry which is preliminary data.</text>
</comment>
<keyword evidence="1" id="KW-1133">Transmembrane helix</keyword>
<feature type="transmembrane region" description="Helical" evidence="1">
    <location>
        <begin position="21"/>
        <end position="42"/>
    </location>
</feature>
<reference evidence="2 3" key="1">
    <citation type="submission" date="2016-01" db="EMBL/GenBank/DDBJ databases">
        <title>Genome Sequences of Twelve Sporeforming Bacillus Species Isolated from Foods.</title>
        <authorList>
            <person name="Berendsen E.M."/>
            <person name="Wells-Bennik M.H."/>
            <person name="Krawcyk A.O."/>
            <person name="De Jong A."/>
            <person name="Holsappel S."/>
            <person name="Eijlander R.T."/>
            <person name="Kuipers O.P."/>
        </authorList>
    </citation>
    <scope>NUCLEOTIDE SEQUENCE [LARGE SCALE GENOMIC DNA]</scope>
    <source>
        <strain evidence="2 3">B4099</strain>
    </source>
</reference>
<organism evidence="2 3">
    <name type="scientific">Heyndrickxia coagulans</name>
    <name type="common">Weizmannia coagulans</name>
    <dbReference type="NCBI Taxonomy" id="1398"/>
    <lineage>
        <taxon>Bacteria</taxon>
        <taxon>Bacillati</taxon>
        <taxon>Bacillota</taxon>
        <taxon>Bacilli</taxon>
        <taxon>Bacillales</taxon>
        <taxon>Bacillaceae</taxon>
        <taxon>Heyndrickxia</taxon>
    </lineage>
</organism>
<accession>A0A150KI55</accession>
<keyword evidence="1" id="KW-0472">Membrane</keyword>
<proteinExistence type="predicted"/>
<gene>
    <name evidence="2" type="ORF">B4099_3681</name>
</gene>
<sequence length="44" mass="4958">MKQFIGEIKWKMSLQRNLKGALIKGFVGQILCINILIIPLSVAM</sequence>
<evidence type="ECO:0000256" key="1">
    <source>
        <dbReference type="SAM" id="Phobius"/>
    </source>
</evidence>
<evidence type="ECO:0000313" key="2">
    <source>
        <dbReference type="EMBL" id="KYC72319.1"/>
    </source>
</evidence>
<protein>
    <submittedName>
        <fullName evidence="2">Uncharacterized protein</fullName>
    </submittedName>
</protein>
<name>A0A150KI55_HEYCO</name>
<evidence type="ECO:0000313" key="3">
    <source>
        <dbReference type="Proteomes" id="UP000075304"/>
    </source>
</evidence>